<dbReference type="VEuPathDB" id="FungiDB:LCOR_08998.1"/>
<evidence type="ECO:0000313" key="1">
    <source>
        <dbReference type="EMBL" id="CDH58121.1"/>
    </source>
</evidence>
<keyword evidence="2" id="KW-1185">Reference proteome</keyword>
<proteinExistence type="predicted"/>
<name>A0A068SA47_9FUNG</name>
<accession>A0A068SA47</accession>
<comment type="caution">
    <text evidence="1">The sequence shown here is derived from an EMBL/GenBank/DDBJ whole genome shotgun (WGS) entry which is preliminary data.</text>
</comment>
<dbReference type="Proteomes" id="UP000027586">
    <property type="component" value="Unassembled WGS sequence"/>
</dbReference>
<organism evidence="1 2">
    <name type="scientific">Lichtheimia corymbifera JMRC:FSU:9682</name>
    <dbReference type="NCBI Taxonomy" id="1263082"/>
    <lineage>
        <taxon>Eukaryota</taxon>
        <taxon>Fungi</taxon>
        <taxon>Fungi incertae sedis</taxon>
        <taxon>Mucoromycota</taxon>
        <taxon>Mucoromycotina</taxon>
        <taxon>Mucoromycetes</taxon>
        <taxon>Mucorales</taxon>
        <taxon>Lichtheimiaceae</taxon>
        <taxon>Lichtheimia</taxon>
    </lineage>
</organism>
<evidence type="ECO:0000313" key="2">
    <source>
        <dbReference type="Proteomes" id="UP000027586"/>
    </source>
</evidence>
<reference evidence="1" key="1">
    <citation type="submission" date="2013-08" db="EMBL/GenBank/DDBJ databases">
        <title>Gene expansion shapes genome architecture in the human pathogen Lichtheimia corymbifera: an evolutionary genomics analysis in the ancient terrestrial Mucorales (Mucoromycotina).</title>
        <authorList>
            <person name="Schwartze V.U."/>
            <person name="Winter S."/>
            <person name="Shelest E."/>
            <person name="Marcet-Houben M."/>
            <person name="Horn F."/>
            <person name="Wehner S."/>
            <person name="Hoffmann K."/>
            <person name="Riege K."/>
            <person name="Sammeth M."/>
            <person name="Nowrousian M."/>
            <person name="Valiante V."/>
            <person name="Linde J."/>
            <person name="Jacobsen I.D."/>
            <person name="Marz M."/>
            <person name="Brakhage A.A."/>
            <person name="Gabaldon T."/>
            <person name="Bocker S."/>
            <person name="Voigt K."/>
        </authorList>
    </citation>
    <scope>NUCLEOTIDE SEQUENCE [LARGE SCALE GENOMIC DNA]</scope>
    <source>
        <strain evidence="1">FSU 9682</strain>
    </source>
</reference>
<sequence length="160" mass="18105">MSTITNHCCKTLPSPPHYTAQQYALIHSARFIAIDLGPSSCCIRRYHPRRLLAAALHCASIFYHLAPTISDISTHLRSLARMTRQENLRAVNKIMVIFWNHSTVFASGLVKPDESFYHADGDQTIAFHMNGWHTKDKGTRQQELLISLDDDARGKAVVYL</sequence>
<dbReference type="EMBL" id="CBTN010000053">
    <property type="protein sequence ID" value="CDH58121.1"/>
    <property type="molecule type" value="Genomic_DNA"/>
</dbReference>
<protein>
    <submittedName>
        <fullName evidence="1">Uncharacterized protein</fullName>
    </submittedName>
</protein>
<dbReference type="AlphaFoldDB" id="A0A068SA47"/>
<gene>
    <name evidence="1" type="ORF">LCOR_08998.1</name>
</gene>